<accession>A0ABV9SR08</accession>
<organism evidence="1 2">
    <name type="scientific">Streptomonospora arabica</name>
    <dbReference type="NCBI Taxonomy" id="412417"/>
    <lineage>
        <taxon>Bacteria</taxon>
        <taxon>Bacillati</taxon>
        <taxon>Actinomycetota</taxon>
        <taxon>Actinomycetes</taxon>
        <taxon>Streptosporangiales</taxon>
        <taxon>Nocardiopsidaceae</taxon>
        <taxon>Streptomonospora</taxon>
    </lineage>
</organism>
<dbReference type="Gene3D" id="3.30.70.100">
    <property type="match status" value="1"/>
</dbReference>
<dbReference type="RefSeq" id="WP_344143139.1">
    <property type="nucleotide sequence ID" value="NZ_BAAAQI010000006.1"/>
</dbReference>
<gene>
    <name evidence="1" type="ORF">ACFPCZ_19210</name>
</gene>
<sequence length="317" mass="34918">MDTGSSSEAVDTAALENAAGPAVTSFCWWRGDLPQDVCEDYWRDVHGFMFARVAGLWQYRQLRLDANRPDLWPAVQGLSFDGPGVAQPQGIPHGLFLSEADLAAFGNHPLPKEAIPNDARNFIGRIGALLSPATRGRTLIDRINDPAMQGPPPMPAFVLCFVPRTHASPEEFHRYLIEHVAHPWSEHRDVQRLRVEPLPPYEQSAMRSPGVAHRWPSDETYLGWIELAVRNENVLGELLAGSGADGLARQIKAVHTYPIREVYTIISAGRPTEVGLRGYPAVQTIAAAGAGNQHSREVLDLLFGDAAHGLDQLRRHT</sequence>
<keyword evidence="2" id="KW-1185">Reference proteome</keyword>
<name>A0ABV9SR08_9ACTN</name>
<comment type="caution">
    <text evidence="1">The sequence shown here is derived from an EMBL/GenBank/DDBJ whole genome shotgun (WGS) entry which is preliminary data.</text>
</comment>
<dbReference type="EMBL" id="JBHSIY010000019">
    <property type="protein sequence ID" value="MFC4868770.1"/>
    <property type="molecule type" value="Genomic_DNA"/>
</dbReference>
<reference evidence="2" key="1">
    <citation type="journal article" date="2019" name="Int. J. Syst. Evol. Microbiol.">
        <title>The Global Catalogue of Microorganisms (GCM) 10K type strain sequencing project: providing services to taxonomists for standard genome sequencing and annotation.</title>
        <authorList>
            <consortium name="The Broad Institute Genomics Platform"/>
            <consortium name="The Broad Institute Genome Sequencing Center for Infectious Disease"/>
            <person name="Wu L."/>
            <person name="Ma J."/>
        </authorList>
    </citation>
    <scope>NUCLEOTIDE SEQUENCE [LARGE SCALE GENOMIC DNA]</scope>
    <source>
        <strain evidence="2">CGMCC 4.7304</strain>
    </source>
</reference>
<dbReference type="Proteomes" id="UP001595858">
    <property type="component" value="Unassembled WGS sequence"/>
</dbReference>
<evidence type="ECO:0000313" key="1">
    <source>
        <dbReference type="EMBL" id="MFC4868770.1"/>
    </source>
</evidence>
<protein>
    <submittedName>
        <fullName evidence="1">Ethyl tert-butyl ether degradation protein EthD</fullName>
    </submittedName>
</protein>
<proteinExistence type="predicted"/>
<evidence type="ECO:0000313" key="2">
    <source>
        <dbReference type="Proteomes" id="UP001595858"/>
    </source>
</evidence>